<dbReference type="Pfam" id="PF05978">
    <property type="entry name" value="UNC-93"/>
    <property type="match status" value="1"/>
</dbReference>
<evidence type="ECO:0000256" key="8">
    <source>
        <dbReference type="SAM" id="MobiDB-lite"/>
    </source>
</evidence>
<feature type="transmembrane region" description="Helical" evidence="9">
    <location>
        <begin position="185"/>
        <end position="209"/>
    </location>
</feature>
<accession>A0AA88KKN1</accession>
<dbReference type="InterPro" id="IPR020846">
    <property type="entry name" value="MFS_dom"/>
</dbReference>
<gene>
    <name evidence="11" type="ORF">C9374_004530</name>
</gene>
<dbReference type="InterPro" id="IPR011701">
    <property type="entry name" value="MFS"/>
</dbReference>
<feature type="region of interest" description="Disordered" evidence="8">
    <location>
        <begin position="609"/>
        <end position="631"/>
    </location>
</feature>
<dbReference type="PANTHER" id="PTHR23294">
    <property type="entry name" value="ET TRANSLATION PRODUCT-RELATED"/>
    <property type="match status" value="1"/>
</dbReference>
<evidence type="ECO:0000313" key="11">
    <source>
        <dbReference type="EMBL" id="KAG2383193.1"/>
    </source>
</evidence>
<feature type="transmembrane region" description="Helical" evidence="9">
    <location>
        <begin position="161"/>
        <end position="179"/>
    </location>
</feature>
<dbReference type="InterPro" id="IPR010291">
    <property type="entry name" value="Ion_channel_UNC-93"/>
</dbReference>
<organism evidence="11 12">
    <name type="scientific">Naegleria lovaniensis</name>
    <name type="common">Amoeba</name>
    <dbReference type="NCBI Taxonomy" id="51637"/>
    <lineage>
        <taxon>Eukaryota</taxon>
        <taxon>Discoba</taxon>
        <taxon>Heterolobosea</taxon>
        <taxon>Tetramitia</taxon>
        <taxon>Eutetramitia</taxon>
        <taxon>Vahlkampfiidae</taxon>
        <taxon>Naegleria</taxon>
    </lineage>
</organism>
<comment type="subcellular location">
    <subcellularLocation>
        <location evidence="1">Membrane</location>
        <topology evidence="1">Multi-pass membrane protein</topology>
    </subcellularLocation>
</comment>
<dbReference type="InterPro" id="IPR051617">
    <property type="entry name" value="UNC-93-like_regulator"/>
</dbReference>
<dbReference type="PANTHER" id="PTHR23294:SF0">
    <property type="entry name" value="UNC93-LIKE PROTEIN MFSD11"/>
    <property type="match status" value="1"/>
</dbReference>
<dbReference type="Proteomes" id="UP000816034">
    <property type="component" value="Unassembled WGS sequence"/>
</dbReference>
<evidence type="ECO:0000259" key="10">
    <source>
        <dbReference type="PROSITE" id="PS50850"/>
    </source>
</evidence>
<dbReference type="SUPFAM" id="SSF103473">
    <property type="entry name" value="MFS general substrate transporter"/>
    <property type="match status" value="1"/>
</dbReference>
<keyword evidence="3 9" id="KW-1133">Transmembrane helix</keyword>
<keyword evidence="2 9" id="KW-0812">Transmembrane</keyword>
<feature type="transmembrane region" description="Helical" evidence="9">
    <location>
        <begin position="302"/>
        <end position="323"/>
    </location>
</feature>
<evidence type="ECO:0000313" key="12">
    <source>
        <dbReference type="Proteomes" id="UP000816034"/>
    </source>
</evidence>
<evidence type="ECO:0000256" key="7">
    <source>
        <dbReference type="ARBA" id="ARBA00041910"/>
    </source>
</evidence>
<dbReference type="PROSITE" id="PS50850">
    <property type="entry name" value="MFS"/>
    <property type="match status" value="1"/>
</dbReference>
<name>A0AA88KKN1_NAELO</name>
<feature type="transmembrane region" description="Helical" evidence="9">
    <location>
        <begin position="416"/>
        <end position="434"/>
    </location>
</feature>
<feature type="domain" description="Major facilitator superfamily (MFS) profile" evidence="10">
    <location>
        <begin position="399"/>
        <end position="631"/>
    </location>
</feature>
<dbReference type="GeneID" id="68096985"/>
<dbReference type="EMBL" id="PYSW02000021">
    <property type="protein sequence ID" value="KAG2383193.1"/>
    <property type="molecule type" value="Genomic_DNA"/>
</dbReference>
<feature type="transmembrane region" description="Helical" evidence="9">
    <location>
        <begin position="581"/>
        <end position="602"/>
    </location>
</feature>
<dbReference type="RefSeq" id="XP_044548872.1">
    <property type="nucleotide sequence ID" value="XM_044694180.1"/>
</dbReference>
<dbReference type="GO" id="GO:0022857">
    <property type="term" value="F:transmembrane transporter activity"/>
    <property type="evidence" value="ECO:0007669"/>
    <property type="project" value="InterPro"/>
</dbReference>
<dbReference type="Gene3D" id="1.20.1250.20">
    <property type="entry name" value="MFS general substrate transporter like domains"/>
    <property type="match status" value="1"/>
</dbReference>
<proteinExistence type="predicted"/>
<feature type="transmembrane region" description="Helical" evidence="9">
    <location>
        <begin position="335"/>
        <end position="355"/>
    </location>
</feature>
<evidence type="ECO:0000256" key="1">
    <source>
        <dbReference type="ARBA" id="ARBA00004141"/>
    </source>
</evidence>
<evidence type="ECO:0000256" key="9">
    <source>
        <dbReference type="SAM" id="Phobius"/>
    </source>
</evidence>
<dbReference type="GO" id="GO:0016020">
    <property type="term" value="C:membrane"/>
    <property type="evidence" value="ECO:0007669"/>
    <property type="project" value="UniProtKB-SubCell"/>
</dbReference>
<feature type="transmembrane region" description="Helical" evidence="9">
    <location>
        <begin position="446"/>
        <end position="465"/>
    </location>
</feature>
<evidence type="ECO:0000256" key="2">
    <source>
        <dbReference type="ARBA" id="ARBA00022692"/>
    </source>
</evidence>
<evidence type="ECO:0000256" key="3">
    <source>
        <dbReference type="ARBA" id="ARBA00022989"/>
    </source>
</evidence>
<keyword evidence="12" id="KW-1185">Reference proteome</keyword>
<keyword evidence="4 9" id="KW-0472">Membrane</keyword>
<protein>
    <recommendedName>
        <fullName evidence="6">UNC93-like protein MFSD11</fullName>
    </recommendedName>
    <alternativeName>
        <fullName evidence="7">Major facilitator superfamily domain-containing protein 11</fullName>
    </alternativeName>
</protein>
<feature type="transmembrane region" description="Helical" evidence="9">
    <location>
        <begin position="510"/>
        <end position="536"/>
    </location>
</feature>
<feature type="transmembrane region" description="Helical" evidence="9">
    <location>
        <begin position="99"/>
        <end position="120"/>
    </location>
</feature>
<dbReference type="AlphaFoldDB" id="A0AA88KKN1"/>
<evidence type="ECO:0000256" key="6">
    <source>
        <dbReference type="ARBA" id="ARBA00040302"/>
    </source>
</evidence>
<sequence>MHDFVHQPGDSTANAPAQSIMKMHSTEHKVFNDSSDGSYEEQHSVDASYYSNNISLSNGENGAEQPASSEEFKSSSSKSPFILFPLISKLSKCTLVDKGLFNVFNLGFSFFLLFCSYETTQNFLTTIREEEGFIALFVLYTAFAFASFVSPSFCTLVGEKITVIIGSSGYILFVFSAAIESSALLYLTAAYNGFCAALLWTSQGSLLTLSANYSQVINRKQVETTTTTTEIGLTSKEFELETIEKGDSSNIINISHSIPGDADMVEIKINNDEIASPIQPNKTDNNAKEQSSHNVTRSVELMGIYSGIFFGIYQLNFIAGNLLAGSLISAGFSNFSIFFILGCLCVIGMLSLFTLRSMKPYSLVPNINQTDTSSSTEERTSEVSSIQKRMDFVRKQGVEFLKLVKGSIFVLLSKKMLIFSLISIYSGFSASFFYGSLPPIIGKSRIGWVMIVFGVSQVLCALISGKLNDFIGRRASMVMSMVIHALGIALSFQMVYWGQYAKHKEISTEIYLLFFATMGVFGGADAFLMNSIYSILGSRNYYKKKHTSEAFSAFRFVQSISTAVGFAFGIILQIVTIQFLLVVSFVMCIIAFLILDGFIASVDKEKRTRQRQKSTKAAPTTEHAVHPALEI</sequence>
<evidence type="ECO:0000256" key="5">
    <source>
        <dbReference type="ARBA" id="ARBA00023180"/>
    </source>
</evidence>
<evidence type="ECO:0000256" key="4">
    <source>
        <dbReference type="ARBA" id="ARBA00023136"/>
    </source>
</evidence>
<dbReference type="InterPro" id="IPR036259">
    <property type="entry name" value="MFS_trans_sf"/>
</dbReference>
<comment type="caution">
    <text evidence="11">The sequence shown here is derived from an EMBL/GenBank/DDBJ whole genome shotgun (WGS) entry which is preliminary data.</text>
</comment>
<feature type="transmembrane region" description="Helical" evidence="9">
    <location>
        <begin position="477"/>
        <end position="498"/>
    </location>
</feature>
<reference evidence="11 12" key="1">
    <citation type="journal article" date="2018" name="BMC Genomics">
        <title>The genome of Naegleria lovaniensis, the basis for a comparative approach to unravel pathogenicity factors of the human pathogenic amoeba N. fowleri.</title>
        <authorList>
            <person name="Liechti N."/>
            <person name="Schurch N."/>
            <person name="Bruggmann R."/>
            <person name="Wittwer M."/>
        </authorList>
    </citation>
    <scope>NUCLEOTIDE SEQUENCE [LARGE SCALE GENOMIC DNA]</scope>
    <source>
        <strain evidence="11 12">ATCC 30569</strain>
    </source>
</reference>
<keyword evidence="5" id="KW-0325">Glycoprotein</keyword>
<feature type="transmembrane region" description="Helical" evidence="9">
    <location>
        <begin position="132"/>
        <end position="149"/>
    </location>
</feature>
<feature type="transmembrane region" description="Helical" evidence="9">
    <location>
        <begin position="556"/>
        <end position="575"/>
    </location>
</feature>
<dbReference type="Pfam" id="PF07690">
    <property type="entry name" value="MFS_1"/>
    <property type="match status" value="1"/>
</dbReference>